<evidence type="ECO:0000256" key="4">
    <source>
        <dbReference type="ARBA" id="ARBA00022833"/>
    </source>
</evidence>
<keyword evidence="4" id="KW-0862">Zinc</keyword>
<evidence type="ECO:0000256" key="7">
    <source>
        <dbReference type="SAM" id="MobiDB-lite"/>
    </source>
</evidence>
<sequence>MASSPNKSVIWEFVTKDAVDEKWVHCSLQTHNDCKKPISRGGNDKRNYSTTIIMRHLKKHHHVELKKAQEKQEKERENRAKKVKTVNTYLMPKKAKVDSMSASCYSLDSPSTSFSSTASTIPLCDSDTFARDANFFKQQSYEDSVSIKWKNDDIRSKEIDFKIGEMIAMDNQPYSLVEDKGFQRLIYSLKPKYDFKSRSHFTRVIIPKIYASAVKSIKNMINEVSFMSLTTDFWSVSAGGDQFLSLTGHCVFKDFKQQAIVLNIKPFKERHTAPNITSMIETMVEFYIPPHKIHSIVHDNAANMTLGIEATKYDSLSCFIHTSQLALQECIFNQRVVNDIIAKCKNLHSHFSKSYLATDRLGQIQKDLGHTQLVLLNDSATRWDSTYLMVERAIKLKEDLLLYLSRYESECDVNFHSYEWGLMEKISSLLQIFYLMTKHMSERYANSGDIIPHVMIAKDYVTDELTRSRLTGLNTTLTSLKESFDTRFSKYLNDMNCIIATYLDPRHKDLFDNEDYGSIRSTANIELALIEKYLKYAKEKDNREKETEVADQAAANEDDPDDAPEVEADNDFGGFKHKKVDVLEWYHARLYADKANPA</sequence>
<organism evidence="8 9">
    <name type="scientific">Meganyctiphanes norvegica</name>
    <name type="common">Northern krill</name>
    <name type="synonym">Thysanopoda norvegica</name>
    <dbReference type="NCBI Taxonomy" id="48144"/>
    <lineage>
        <taxon>Eukaryota</taxon>
        <taxon>Metazoa</taxon>
        <taxon>Ecdysozoa</taxon>
        <taxon>Arthropoda</taxon>
        <taxon>Crustacea</taxon>
        <taxon>Multicrustacea</taxon>
        <taxon>Malacostraca</taxon>
        <taxon>Eumalacostraca</taxon>
        <taxon>Eucarida</taxon>
        <taxon>Euphausiacea</taxon>
        <taxon>Euphausiidae</taxon>
        <taxon>Meganyctiphanes</taxon>
    </lineage>
</organism>
<proteinExistence type="predicted"/>
<dbReference type="SUPFAM" id="SSF53098">
    <property type="entry name" value="Ribonuclease H-like"/>
    <property type="match status" value="1"/>
</dbReference>
<evidence type="ECO:0000313" key="9">
    <source>
        <dbReference type="Proteomes" id="UP001497623"/>
    </source>
</evidence>
<name>A0AAV2SVY2_MEGNR</name>
<comment type="caution">
    <text evidence="8">The sequence shown here is derived from an EMBL/GenBank/DDBJ whole genome shotgun (WGS) entry which is preliminary data.</text>
</comment>
<keyword evidence="9" id="KW-1185">Reference proteome</keyword>
<reference evidence="8 9" key="1">
    <citation type="submission" date="2024-05" db="EMBL/GenBank/DDBJ databases">
        <authorList>
            <person name="Wallberg A."/>
        </authorList>
    </citation>
    <scope>NUCLEOTIDE SEQUENCE [LARGE SCALE GENOMIC DNA]</scope>
</reference>
<feature type="coiled-coil region" evidence="6">
    <location>
        <begin position="58"/>
        <end position="85"/>
    </location>
</feature>
<dbReference type="GO" id="GO:0005634">
    <property type="term" value="C:nucleus"/>
    <property type="evidence" value="ECO:0007669"/>
    <property type="project" value="UniProtKB-SubCell"/>
</dbReference>
<dbReference type="InterPro" id="IPR052035">
    <property type="entry name" value="ZnF_BED_domain_contain"/>
</dbReference>
<keyword evidence="6" id="KW-0175">Coiled coil</keyword>
<dbReference type="AlphaFoldDB" id="A0AAV2SVY2"/>
<protein>
    <recommendedName>
        <fullName evidence="10">Transposase</fullName>
    </recommendedName>
</protein>
<dbReference type="PANTHER" id="PTHR46481:SF10">
    <property type="entry name" value="ZINC FINGER BED DOMAIN-CONTAINING PROTEIN 39"/>
    <property type="match status" value="1"/>
</dbReference>
<dbReference type="Proteomes" id="UP001497623">
    <property type="component" value="Unassembled WGS sequence"/>
</dbReference>
<evidence type="ECO:0008006" key="10">
    <source>
        <dbReference type="Google" id="ProtNLM"/>
    </source>
</evidence>
<dbReference type="SUPFAM" id="SSF140996">
    <property type="entry name" value="Hermes dimerisation domain"/>
    <property type="match status" value="1"/>
</dbReference>
<evidence type="ECO:0000313" key="8">
    <source>
        <dbReference type="EMBL" id="CAL4249576.1"/>
    </source>
</evidence>
<feature type="region of interest" description="Disordered" evidence="7">
    <location>
        <begin position="541"/>
        <end position="572"/>
    </location>
</feature>
<feature type="compositionally biased region" description="Acidic residues" evidence="7">
    <location>
        <begin position="556"/>
        <end position="570"/>
    </location>
</feature>
<evidence type="ECO:0000256" key="5">
    <source>
        <dbReference type="ARBA" id="ARBA00023242"/>
    </source>
</evidence>
<dbReference type="PANTHER" id="PTHR46481">
    <property type="entry name" value="ZINC FINGER BED DOMAIN-CONTAINING PROTEIN 4"/>
    <property type="match status" value="1"/>
</dbReference>
<accession>A0AAV2SVY2</accession>
<evidence type="ECO:0000256" key="2">
    <source>
        <dbReference type="ARBA" id="ARBA00022723"/>
    </source>
</evidence>
<dbReference type="InterPro" id="IPR012337">
    <property type="entry name" value="RNaseH-like_sf"/>
</dbReference>
<keyword evidence="5" id="KW-0539">Nucleus</keyword>
<dbReference type="EMBL" id="CAXKWB010158862">
    <property type="protein sequence ID" value="CAL4249576.1"/>
    <property type="molecule type" value="Genomic_DNA"/>
</dbReference>
<evidence type="ECO:0000256" key="1">
    <source>
        <dbReference type="ARBA" id="ARBA00004123"/>
    </source>
</evidence>
<keyword evidence="2" id="KW-0479">Metal-binding</keyword>
<dbReference type="GO" id="GO:0008270">
    <property type="term" value="F:zinc ion binding"/>
    <property type="evidence" value="ECO:0007669"/>
    <property type="project" value="UniProtKB-KW"/>
</dbReference>
<keyword evidence="3" id="KW-0863">Zinc-finger</keyword>
<comment type="subcellular location">
    <subcellularLocation>
        <location evidence="1">Nucleus</location>
    </subcellularLocation>
</comment>
<gene>
    <name evidence="8" type="ORF">MNOR_LOCUS41572</name>
</gene>
<evidence type="ECO:0000256" key="3">
    <source>
        <dbReference type="ARBA" id="ARBA00022771"/>
    </source>
</evidence>
<dbReference type="SMART" id="SM00614">
    <property type="entry name" value="ZnF_BED"/>
    <property type="match status" value="1"/>
</dbReference>
<feature type="non-terminal residue" evidence="8">
    <location>
        <position position="598"/>
    </location>
</feature>
<evidence type="ECO:0000256" key="6">
    <source>
        <dbReference type="SAM" id="Coils"/>
    </source>
</evidence>